<proteinExistence type="predicted"/>
<evidence type="ECO:0000313" key="1">
    <source>
        <dbReference type="EMBL" id="RNA26021.1"/>
    </source>
</evidence>
<name>A0A3M7RR50_BRAPC</name>
<evidence type="ECO:0000313" key="2">
    <source>
        <dbReference type="Proteomes" id="UP000276133"/>
    </source>
</evidence>
<comment type="caution">
    <text evidence="1">The sequence shown here is derived from an EMBL/GenBank/DDBJ whole genome shotgun (WGS) entry which is preliminary data.</text>
</comment>
<protein>
    <submittedName>
        <fullName evidence="1">Uncharacterized protein</fullName>
    </submittedName>
</protein>
<keyword evidence="2" id="KW-1185">Reference proteome</keyword>
<dbReference type="Proteomes" id="UP000276133">
    <property type="component" value="Unassembled WGS sequence"/>
</dbReference>
<sequence length="243" mass="26330">MLGLGVISRPPIIISDVTGELLAVAGDAHEVVVKSVKHHLSDTLVAEHKAVRALHLFDQVAWIDEAKADVFHEAADDAYFSLVLVFADAHTLVQQCFGGVGRRQIVVHNPLPREHKQVDFAHSQLVVGQTLGHLVVGQVGRAHNVRVGVGRQLGVLVLVPVPVRVLLAIVGYEQVDLFERVLQPVHLGHLDEVAEIAAGEPLEQALFAVVEREQALEVAGARDRLEQVRVAVEGGARGVHDFD</sequence>
<organism evidence="1 2">
    <name type="scientific">Brachionus plicatilis</name>
    <name type="common">Marine rotifer</name>
    <name type="synonym">Brachionus muelleri</name>
    <dbReference type="NCBI Taxonomy" id="10195"/>
    <lineage>
        <taxon>Eukaryota</taxon>
        <taxon>Metazoa</taxon>
        <taxon>Spiralia</taxon>
        <taxon>Gnathifera</taxon>
        <taxon>Rotifera</taxon>
        <taxon>Eurotatoria</taxon>
        <taxon>Monogononta</taxon>
        <taxon>Pseudotrocha</taxon>
        <taxon>Ploima</taxon>
        <taxon>Brachionidae</taxon>
        <taxon>Brachionus</taxon>
    </lineage>
</organism>
<accession>A0A3M7RR50</accession>
<dbReference type="EMBL" id="REGN01002810">
    <property type="protein sequence ID" value="RNA26021.1"/>
    <property type="molecule type" value="Genomic_DNA"/>
</dbReference>
<dbReference type="AlphaFoldDB" id="A0A3M7RR50"/>
<gene>
    <name evidence="1" type="ORF">BpHYR1_006704</name>
</gene>
<reference evidence="1 2" key="1">
    <citation type="journal article" date="2018" name="Sci. Rep.">
        <title>Genomic signatures of local adaptation to the degree of environmental predictability in rotifers.</title>
        <authorList>
            <person name="Franch-Gras L."/>
            <person name="Hahn C."/>
            <person name="Garcia-Roger E.M."/>
            <person name="Carmona M.J."/>
            <person name="Serra M."/>
            <person name="Gomez A."/>
        </authorList>
    </citation>
    <scope>NUCLEOTIDE SEQUENCE [LARGE SCALE GENOMIC DNA]</scope>
    <source>
        <strain evidence="1">HYR1</strain>
    </source>
</reference>